<name>A0A940X3I8_9GAMM</name>
<evidence type="ECO:0000313" key="3">
    <source>
        <dbReference type="EMBL" id="MBP3985269.1"/>
    </source>
</evidence>
<keyword evidence="1" id="KW-0732">Signal</keyword>
<reference evidence="3" key="1">
    <citation type="journal article" date="2016" name="Int. J. Syst. Evol. Microbiol.">
        <title>Pseudoxanthomonas helianthi sp. nov., isolated from roots of Jerusalem artichoke (Helianthus tuberosus).</title>
        <authorList>
            <person name="Kittiwongwattana C."/>
            <person name="Thawai C."/>
        </authorList>
    </citation>
    <scope>NUCLEOTIDE SEQUENCE</scope>
    <source>
        <strain evidence="3">110414</strain>
    </source>
</reference>
<evidence type="ECO:0000256" key="1">
    <source>
        <dbReference type="SAM" id="SignalP"/>
    </source>
</evidence>
<dbReference type="Pfam" id="PF11958">
    <property type="entry name" value="DUF3472"/>
    <property type="match status" value="1"/>
</dbReference>
<evidence type="ECO:0000259" key="2">
    <source>
        <dbReference type="Pfam" id="PF16871"/>
    </source>
</evidence>
<protein>
    <submittedName>
        <fullName evidence="3">DUF5077 domain-containing protein</fullName>
    </submittedName>
</protein>
<evidence type="ECO:0000313" key="4">
    <source>
        <dbReference type="Proteomes" id="UP000673447"/>
    </source>
</evidence>
<dbReference type="Pfam" id="PF16871">
    <property type="entry name" value="DUF5077"/>
    <property type="match status" value="1"/>
</dbReference>
<feature type="domain" description="DUF5077" evidence="2">
    <location>
        <begin position="27"/>
        <end position="149"/>
    </location>
</feature>
<keyword evidence="4" id="KW-1185">Reference proteome</keyword>
<organism evidence="3 4">
    <name type="scientific">Pseudoxanthomonas helianthi</name>
    <dbReference type="NCBI Taxonomy" id="1453541"/>
    <lineage>
        <taxon>Bacteria</taxon>
        <taxon>Pseudomonadati</taxon>
        <taxon>Pseudomonadota</taxon>
        <taxon>Gammaproteobacteria</taxon>
        <taxon>Lysobacterales</taxon>
        <taxon>Lysobacteraceae</taxon>
        <taxon>Pseudoxanthomonas</taxon>
    </lineage>
</organism>
<comment type="caution">
    <text evidence="3">The sequence shown here is derived from an EMBL/GenBank/DDBJ whole genome shotgun (WGS) entry which is preliminary data.</text>
</comment>
<sequence length="421" mass="45260">MRYVAAALLGLMFSYVGLAEAQTATSVPLGGNAYITVAPKNAAETINDTGLHNWTSSQTVVSTYFYAGQAGTLDLSLAGSLAGASHSQVKVSLGGQTRTADLYGTGTSPFPVGSFYVDAPGYVKVDLQGVSTDGKYFGDISDLLIDGAASTGAVFANDPANFYWSRRGPSVHLGFGVPANTEYFYSEITVPQGQDPVGTYYMANGFDVGYAGIQVNSPKERWVLFSVWDSPTGSTTLVRKGSQVITNGFGGEGTGGQSHLVFPWVAGKTYRFLTRAQPDGSGNTLYSFWFGVPVDKKNAKSGVEWKFLATWKYVGRVSYLTSTYSFLEGFNPATGYLGRRASYGNQWAIGADGTWTEITRARFTVDATGRNQQRLDFAGGANGNAFFLRNDGFFSDTVAPDQYFDRSANLIHPEVDFSQLP</sequence>
<reference evidence="3" key="2">
    <citation type="submission" date="2021-03" db="EMBL/GenBank/DDBJ databases">
        <authorList>
            <person name="Cao W."/>
        </authorList>
    </citation>
    <scope>NUCLEOTIDE SEQUENCE</scope>
    <source>
        <strain evidence="3">110414</strain>
    </source>
</reference>
<proteinExistence type="predicted"/>
<feature type="chain" id="PRO_5037452022" evidence="1">
    <location>
        <begin position="22"/>
        <end position="421"/>
    </location>
</feature>
<dbReference type="InterPro" id="IPR031712">
    <property type="entry name" value="DUF5077"/>
</dbReference>
<dbReference type="Proteomes" id="UP000673447">
    <property type="component" value="Unassembled WGS sequence"/>
</dbReference>
<dbReference type="EMBL" id="JAGKTC010000003">
    <property type="protein sequence ID" value="MBP3985269.1"/>
    <property type="molecule type" value="Genomic_DNA"/>
</dbReference>
<accession>A0A940X3I8</accession>
<feature type="signal peptide" evidence="1">
    <location>
        <begin position="1"/>
        <end position="21"/>
    </location>
</feature>
<dbReference type="AlphaFoldDB" id="A0A940X3I8"/>
<dbReference type="InterPro" id="IPR021862">
    <property type="entry name" value="DUF3472"/>
</dbReference>
<dbReference type="RefSeq" id="WP_210537144.1">
    <property type="nucleotide sequence ID" value="NZ_JAGKTC010000003.1"/>
</dbReference>
<gene>
    <name evidence="3" type="ORF">J5837_12715</name>
</gene>